<accession>A0A5C3DUY1</accession>
<evidence type="ECO:0000256" key="1">
    <source>
        <dbReference type="SAM" id="MobiDB-lite"/>
    </source>
</evidence>
<dbReference type="Proteomes" id="UP000324022">
    <property type="component" value="Unassembled WGS sequence"/>
</dbReference>
<protein>
    <submittedName>
        <fullName evidence="2">Uncharacterized protein</fullName>
    </submittedName>
</protein>
<organism evidence="2 3">
    <name type="scientific">Ustilago trichophora</name>
    <dbReference type="NCBI Taxonomy" id="86804"/>
    <lineage>
        <taxon>Eukaryota</taxon>
        <taxon>Fungi</taxon>
        <taxon>Dikarya</taxon>
        <taxon>Basidiomycota</taxon>
        <taxon>Ustilaginomycotina</taxon>
        <taxon>Ustilaginomycetes</taxon>
        <taxon>Ustilaginales</taxon>
        <taxon>Ustilaginaceae</taxon>
        <taxon>Ustilago</taxon>
    </lineage>
</organism>
<name>A0A5C3DUY1_9BASI</name>
<gene>
    <name evidence="2" type="ORF">UTRI_02120_B</name>
</gene>
<reference evidence="2 3" key="1">
    <citation type="submission" date="2018-03" db="EMBL/GenBank/DDBJ databases">
        <authorList>
            <person name="Guldener U."/>
        </authorList>
    </citation>
    <scope>NUCLEOTIDE SEQUENCE [LARGE SCALE GENOMIC DNA]</scope>
    <source>
        <strain evidence="2 3">NBRC100155</strain>
    </source>
</reference>
<feature type="region of interest" description="Disordered" evidence="1">
    <location>
        <begin position="29"/>
        <end position="62"/>
    </location>
</feature>
<feature type="region of interest" description="Disordered" evidence="1">
    <location>
        <begin position="420"/>
        <end position="567"/>
    </location>
</feature>
<dbReference type="AlphaFoldDB" id="A0A5C3DUY1"/>
<proteinExistence type="predicted"/>
<keyword evidence="3" id="KW-1185">Reference proteome</keyword>
<feature type="compositionally biased region" description="Low complexity" evidence="1">
    <location>
        <begin position="461"/>
        <end position="479"/>
    </location>
</feature>
<feature type="compositionally biased region" description="Low complexity" evidence="1">
    <location>
        <begin position="536"/>
        <end position="567"/>
    </location>
</feature>
<evidence type="ECO:0000313" key="3">
    <source>
        <dbReference type="Proteomes" id="UP000324022"/>
    </source>
</evidence>
<feature type="compositionally biased region" description="Basic and acidic residues" evidence="1">
    <location>
        <begin position="480"/>
        <end position="495"/>
    </location>
</feature>
<feature type="compositionally biased region" description="Polar residues" evidence="1">
    <location>
        <begin position="42"/>
        <end position="60"/>
    </location>
</feature>
<evidence type="ECO:0000313" key="2">
    <source>
        <dbReference type="EMBL" id="SPO22115.1"/>
    </source>
</evidence>
<dbReference type="OrthoDB" id="3357341at2759"/>
<dbReference type="EMBL" id="OOIN01000003">
    <property type="protein sequence ID" value="SPO22115.1"/>
    <property type="molecule type" value="Genomic_DNA"/>
</dbReference>
<feature type="region of interest" description="Disordered" evidence="1">
    <location>
        <begin position="280"/>
        <end position="317"/>
    </location>
</feature>
<feature type="compositionally biased region" description="Pro residues" evidence="1">
    <location>
        <begin position="447"/>
        <end position="460"/>
    </location>
</feature>
<feature type="compositionally biased region" description="Polar residues" evidence="1">
    <location>
        <begin position="500"/>
        <end position="519"/>
    </location>
</feature>
<sequence length="567" mass="61692">MALDAALFTLHFVRRRNEPWIVDIYPTSAGPSSSVAPPVPSKDTNGDVSSGGSSKPTPFTGTIPDVAAQRALALESNDFSKQTPSYTRVRATNHTQYSTILLDGLINDCLLASISQSYTSTKKKSIQLYNPDSEIELEKRSMTFQQAWRFHFSDTSQHAEEFSWKREGGPSRGSSTQSAYVCEVIRKPDPSVLAAQYRPPAAKGKPGTLQLMDYNINRLDVQDKKGLEVALVMTLSALLDQEYDEKIASRGERNLYICSSGLPTDLSTQGFSSAWQEAELRHQANQARSPGHSAAAATQAGEAPRLPRNPSESSDVASLDRIANLEPNEMLVSKWGSIDEYVQHAIRLLRCDGQGQSMYLIALLSDSVETTPKLVQIAAAIKAAYYRLPDDAKGTVYGRPANASGVEDELYQYVQTLDEEAHQQQMSAPATSPADAAPRRRIIKLDPPSPGTSSNPPPASSSPRPSSAPYKPPSKLKIILPKERIGELEPKKLDDPYPASVSNTAASSVEESGSQTRLNFPTKPALPSRPTSPAHSQPQQQGDSQQSQQQDKMGKGKALLSKLGLHH</sequence>